<dbReference type="EMBL" id="WJJP01000130">
    <property type="protein sequence ID" value="MBD3323763.1"/>
    <property type="molecule type" value="Genomic_DNA"/>
</dbReference>
<dbReference type="FunFam" id="1.10.10.200:FF:000002">
    <property type="entry name" value="Probable transcriptional regulatory protein CLM62_37755"/>
    <property type="match status" value="1"/>
</dbReference>
<dbReference type="AlphaFoldDB" id="A0A9D5JT44"/>
<dbReference type="SUPFAM" id="SSF75625">
    <property type="entry name" value="YebC-like"/>
    <property type="match status" value="1"/>
</dbReference>
<dbReference type="GO" id="GO:0005829">
    <property type="term" value="C:cytosol"/>
    <property type="evidence" value="ECO:0007669"/>
    <property type="project" value="TreeGrafter"/>
</dbReference>
<dbReference type="InterPro" id="IPR049083">
    <property type="entry name" value="TACO1_YebC_N"/>
</dbReference>
<dbReference type="NCBIfam" id="NF009044">
    <property type="entry name" value="PRK12378.1"/>
    <property type="match status" value="1"/>
</dbReference>
<dbReference type="Pfam" id="PF01709">
    <property type="entry name" value="Transcrip_reg"/>
    <property type="match status" value="1"/>
</dbReference>
<evidence type="ECO:0000256" key="4">
    <source>
        <dbReference type="ARBA" id="ARBA00023125"/>
    </source>
</evidence>
<keyword evidence="2 6" id="KW-0963">Cytoplasm</keyword>
<comment type="subcellular location">
    <subcellularLocation>
        <location evidence="6">Cytoplasm</location>
    </subcellularLocation>
</comment>
<dbReference type="InterPro" id="IPR002876">
    <property type="entry name" value="Transcrip_reg_TACO1-like"/>
</dbReference>
<dbReference type="NCBIfam" id="TIGR01033">
    <property type="entry name" value="YebC/PmpR family DNA-binding transcriptional regulator"/>
    <property type="match status" value="1"/>
</dbReference>
<keyword evidence="4 6" id="KW-0238">DNA-binding</keyword>
<dbReference type="PANTHER" id="PTHR12532:SF6">
    <property type="entry name" value="TRANSCRIPTIONAL REGULATORY PROTEIN YEBC-RELATED"/>
    <property type="match status" value="1"/>
</dbReference>
<dbReference type="FunFam" id="3.30.70.980:FF:000002">
    <property type="entry name" value="Probable transcriptional regulatory protein YebC"/>
    <property type="match status" value="1"/>
</dbReference>
<evidence type="ECO:0000256" key="5">
    <source>
        <dbReference type="ARBA" id="ARBA00023163"/>
    </source>
</evidence>
<evidence type="ECO:0000259" key="7">
    <source>
        <dbReference type="Pfam" id="PF01709"/>
    </source>
</evidence>
<keyword evidence="3 6" id="KW-0805">Transcription regulation</keyword>
<dbReference type="InterPro" id="IPR017856">
    <property type="entry name" value="Integrase-like_N"/>
</dbReference>
<comment type="similarity">
    <text evidence="1 6">Belongs to the TACO1 family.</text>
</comment>
<evidence type="ECO:0000256" key="2">
    <source>
        <dbReference type="ARBA" id="ARBA00022490"/>
    </source>
</evidence>
<feature type="domain" description="TACO1/YebC-like N-terminal" evidence="8">
    <location>
        <begin position="5"/>
        <end position="76"/>
    </location>
</feature>
<accession>A0A9D5JT44</accession>
<name>A0A9D5JT44_9BACT</name>
<dbReference type="NCBIfam" id="NF001030">
    <property type="entry name" value="PRK00110.1"/>
    <property type="match status" value="1"/>
</dbReference>
<protein>
    <recommendedName>
        <fullName evidence="6">Probable transcriptional regulatory protein GF339_04210</fullName>
    </recommendedName>
</protein>
<evidence type="ECO:0000256" key="1">
    <source>
        <dbReference type="ARBA" id="ARBA00008724"/>
    </source>
</evidence>
<evidence type="ECO:0000256" key="6">
    <source>
        <dbReference type="HAMAP-Rule" id="MF_00693"/>
    </source>
</evidence>
<dbReference type="HAMAP" id="MF_00693">
    <property type="entry name" value="Transcrip_reg_TACO1"/>
    <property type="match status" value="1"/>
</dbReference>
<dbReference type="GO" id="GO:0006355">
    <property type="term" value="P:regulation of DNA-templated transcription"/>
    <property type="evidence" value="ECO:0007669"/>
    <property type="project" value="UniProtKB-UniRule"/>
</dbReference>
<dbReference type="Gene3D" id="1.10.10.200">
    <property type="match status" value="1"/>
</dbReference>
<dbReference type="Pfam" id="PF20772">
    <property type="entry name" value="TACO1_YebC_N"/>
    <property type="match status" value="1"/>
</dbReference>
<dbReference type="InterPro" id="IPR029072">
    <property type="entry name" value="YebC-like"/>
</dbReference>
<comment type="caution">
    <text evidence="9">The sequence shown here is derived from an EMBL/GenBank/DDBJ whole genome shotgun (WGS) entry which is preliminary data.</text>
</comment>
<dbReference type="GO" id="GO:0003677">
    <property type="term" value="F:DNA binding"/>
    <property type="evidence" value="ECO:0007669"/>
    <property type="project" value="UniProtKB-UniRule"/>
</dbReference>
<keyword evidence="5 6" id="KW-0804">Transcription</keyword>
<sequence length="250" mass="27393">MSGHSKWHSIRHKKARVDAQRGKMFTRLIKELTVAARMGGGDPEANSRLRTAIATAKAANMPADNIDRAIKKGTGELPGVSYEEITYEGYGPSGVAIMIDAMTDNKNRTVAEIRYLMSRYGGNLGANGCVAWLFNKKGVITVQAEHTNEDELLEIALEAGAEDMTTEDGVFQITTDPANFEDVRSALEEQGIPMSSAELTMIPENTVKVEAKEASKVLKLMDALENHDDVQNVYANFDIPEEILAAMEEE</sequence>
<evidence type="ECO:0000256" key="3">
    <source>
        <dbReference type="ARBA" id="ARBA00023015"/>
    </source>
</evidence>
<dbReference type="Proteomes" id="UP000649604">
    <property type="component" value="Unassembled WGS sequence"/>
</dbReference>
<dbReference type="InterPro" id="IPR026564">
    <property type="entry name" value="Transcrip_reg_TACO1-like_dom3"/>
</dbReference>
<dbReference type="PANTHER" id="PTHR12532">
    <property type="entry name" value="TRANSLATIONAL ACTIVATOR OF CYTOCHROME C OXIDASE 1"/>
    <property type="match status" value="1"/>
</dbReference>
<dbReference type="InterPro" id="IPR048300">
    <property type="entry name" value="TACO1_YebC-like_2nd/3rd_dom"/>
</dbReference>
<evidence type="ECO:0000313" key="10">
    <source>
        <dbReference type="Proteomes" id="UP000649604"/>
    </source>
</evidence>
<feature type="domain" description="TACO1/YebC-like second and third" evidence="7">
    <location>
        <begin position="82"/>
        <end position="237"/>
    </location>
</feature>
<gene>
    <name evidence="9" type="ORF">GF339_04210</name>
</gene>
<organism evidence="9 10">
    <name type="scientific">candidate division KSB3 bacterium</name>
    <dbReference type="NCBI Taxonomy" id="2044937"/>
    <lineage>
        <taxon>Bacteria</taxon>
        <taxon>candidate division KSB3</taxon>
    </lineage>
</organism>
<reference evidence="9" key="1">
    <citation type="submission" date="2019-11" db="EMBL/GenBank/DDBJ databases">
        <title>Microbial mats filling the niche in hypersaline microbial mats.</title>
        <authorList>
            <person name="Wong H.L."/>
            <person name="Macleod F.I."/>
            <person name="White R.A. III"/>
            <person name="Burns B.P."/>
        </authorList>
    </citation>
    <scope>NUCLEOTIDE SEQUENCE</scope>
    <source>
        <strain evidence="9">Rbin_158</strain>
    </source>
</reference>
<dbReference type="Gene3D" id="3.30.70.980">
    <property type="match status" value="2"/>
</dbReference>
<proteinExistence type="inferred from homology"/>
<evidence type="ECO:0000259" key="8">
    <source>
        <dbReference type="Pfam" id="PF20772"/>
    </source>
</evidence>
<evidence type="ECO:0000313" key="9">
    <source>
        <dbReference type="EMBL" id="MBD3323763.1"/>
    </source>
</evidence>